<accession>A0A814G5V9</accession>
<protein>
    <submittedName>
        <fullName evidence="1">Uncharacterized protein</fullName>
    </submittedName>
</protein>
<organism evidence="1 2">
    <name type="scientific">Adineta ricciae</name>
    <name type="common">Rotifer</name>
    <dbReference type="NCBI Taxonomy" id="249248"/>
    <lineage>
        <taxon>Eukaryota</taxon>
        <taxon>Metazoa</taxon>
        <taxon>Spiralia</taxon>
        <taxon>Gnathifera</taxon>
        <taxon>Rotifera</taxon>
        <taxon>Eurotatoria</taxon>
        <taxon>Bdelloidea</taxon>
        <taxon>Adinetida</taxon>
        <taxon>Adinetidae</taxon>
        <taxon>Adineta</taxon>
    </lineage>
</organism>
<evidence type="ECO:0000313" key="1">
    <source>
        <dbReference type="EMBL" id="CAF0994494.1"/>
    </source>
</evidence>
<proteinExistence type="predicted"/>
<dbReference type="EMBL" id="CAJNOJ010000059">
    <property type="protein sequence ID" value="CAF0994494.1"/>
    <property type="molecule type" value="Genomic_DNA"/>
</dbReference>
<sequence length="76" mass="8887">MSKIFLTDPQTGKTYPGDEQTVTNLLRENAALIRTIKELQNDVQQRMNHQQELLSNTGLLLFSISHKCTYFYFQHQ</sequence>
<reference evidence="1" key="1">
    <citation type="submission" date="2021-02" db="EMBL/GenBank/DDBJ databases">
        <authorList>
            <person name="Nowell W R."/>
        </authorList>
    </citation>
    <scope>NUCLEOTIDE SEQUENCE</scope>
</reference>
<gene>
    <name evidence="1" type="ORF">EDS130_LOCUS14567</name>
</gene>
<evidence type="ECO:0000313" key="2">
    <source>
        <dbReference type="Proteomes" id="UP000663852"/>
    </source>
</evidence>
<dbReference type="AlphaFoldDB" id="A0A814G5V9"/>
<name>A0A814G5V9_ADIRI</name>
<comment type="caution">
    <text evidence="1">The sequence shown here is derived from an EMBL/GenBank/DDBJ whole genome shotgun (WGS) entry which is preliminary data.</text>
</comment>
<dbReference type="Proteomes" id="UP000663852">
    <property type="component" value="Unassembled WGS sequence"/>
</dbReference>